<gene>
    <name evidence="10" type="ORF">ATR_1285</name>
    <name evidence="11" type="ORF">CRU87_08470</name>
</gene>
<dbReference type="SUPFAM" id="SSF46894">
    <property type="entry name" value="C-terminal effector domain of the bipartite response regulators"/>
    <property type="match status" value="1"/>
</dbReference>
<keyword evidence="5" id="KW-0804">Transcription</keyword>
<dbReference type="InterPro" id="IPR036388">
    <property type="entry name" value="WH-like_DNA-bd_sf"/>
</dbReference>
<evidence type="ECO:0000256" key="2">
    <source>
        <dbReference type="ARBA" id="ARBA00023012"/>
    </source>
</evidence>
<dbReference type="InterPro" id="IPR016032">
    <property type="entry name" value="Sig_transdc_resp-reg_C-effctor"/>
</dbReference>
<feature type="domain" description="OmpR/PhoB-type" evidence="9">
    <location>
        <begin position="125"/>
        <end position="219"/>
    </location>
</feature>
<organism evidence="10 12">
    <name type="scientific">Aliarcobacter trophiarum LMG 25534</name>
    <dbReference type="NCBI Taxonomy" id="1032241"/>
    <lineage>
        <taxon>Bacteria</taxon>
        <taxon>Pseudomonadati</taxon>
        <taxon>Campylobacterota</taxon>
        <taxon>Epsilonproteobacteria</taxon>
        <taxon>Campylobacterales</taxon>
        <taxon>Arcobacteraceae</taxon>
        <taxon>Aliarcobacter</taxon>
    </lineage>
</organism>
<evidence type="ECO:0000256" key="7">
    <source>
        <dbReference type="PROSITE-ProRule" id="PRU01091"/>
    </source>
</evidence>
<dbReference type="GO" id="GO:0000976">
    <property type="term" value="F:transcription cis-regulatory region binding"/>
    <property type="evidence" value="ECO:0007669"/>
    <property type="project" value="TreeGrafter"/>
</dbReference>
<feature type="DNA-binding region" description="OmpR/PhoB-type" evidence="7">
    <location>
        <begin position="125"/>
        <end position="219"/>
    </location>
</feature>
<dbReference type="GO" id="GO:0006355">
    <property type="term" value="P:regulation of DNA-templated transcription"/>
    <property type="evidence" value="ECO:0007669"/>
    <property type="project" value="InterPro"/>
</dbReference>
<evidence type="ECO:0000313" key="12">
    <source>
        <dbReference type="Proteomes" id="UP000254504"/>
    </source>
</evidence>
<keyword evidence="13" id="KW-1185">Reference proteome</keyword>
<dbReference type="PROSITE" id="PS50110">
    <property type="entry name" value="RESPONSE_REGULATORY"/>
    <property type="match status" value="1"/>
</dbReference>
<protein>
    <submittedName>
        <fullName evidence="11">DNA-binding response regulator</fullName>
    </submittedName>
    <submittedName>
        <fullName evidence="10">Two-component system response regulator</fullName>
    </submittedName>
</protein>
<evidence type="ECO:0000259" key="9">
    <source>
        <dbReference type="PROSITE" id="PS51755"/>
    </source>
</evidence>
<keyword evidence="2" id="KW-0902">Two-component regulatory system</keyword>
<name>A0AAD0VMB4_9BACT</name>
<evidence type="ECO:0000313" key="11">
    <source>
        <dbReference type="EMBL" id="RXJ89841.1"/>
    </source>
</evidence>
<dbReference type="Proteomes" id="UP000289132">
    <property type="component" value="Unassembled WGS sequence"/>
</dbReference>
<dbReference type="InterPro" id="IPR011006">
    <property type="entry name" value="CheY-like_superfamily"/>
</dbReference>
<dbReference type="PANTHER" id="PTHR48111:SF1">
    <property type="entry name" value="TWO-COMPONENT RESPONSE REGULATOR ORR33"/>
    <property type="match status" value="1"/>
</dbReference>
<reference evidence="11 13" key="1">
    <citation type="submission" date="2017-10" db="EMBL/GenBank/DDBJ databases">
        <title>Genomics of the genus Arcobacter.</title>
        <authorList>
            <person name="Perez-Cataluna A."/>
            <person name="Figueras M.J."/>
        </authorList>
    </citation>
    <scope>NUCLEOTIDE SEQUENCE [LARGE SCALE GENOMIC DNA]</scope>
    <source>
        <strain evidence="11 13">LMG 25534</strain>
    </source>
</reference>
<dbReference type="RefSeq" id="WP_115428641.1">
    <property type="nucleotide sequence ID" value="NZ_CP031367.1"/>
</dbReference>
<reference evidence="10 12" key="2">
    <citation type="submission" date="2018-07" db="EMBL/GenBank/DDBJ databases">
        <title>Complete genome of the Arcobacter trophiarum type strain LMG 25534.</title>
        <authorList>
            <person name="Miller W.G."/>
            <person name="Yee E."/>
        </authorList>
    </citation>
    <scope>NUCLEOTIDE SEQUENCE [LARGE SCALE GENOMIC DNA]</scope>
    <source>
        <strain evidence="10 12">LMG 25534</strain>
    </source>
</reference>
<evidence type="ECO:0000256" key="6">
    <source>
        <dbReference type="PROSITE-ProRule" id="PRU00169"/>
    </source>
</evidence>
<feature type="domain" description="Response regulatory" evidence="8">
    <location>
        <begin position="5"/>
        <end position="119"/>
    </location>
</feature>
<dbReference type="SMART" id="SM00448">
    <property type="entry name" value="REC"/>
    <property type="match status" value="1"/>
</dbReference>
<evidence type="ECO:0000256" key="1">
    <source>
        <dbReference type="ARBA" id="ARBA00022553"/>
    </source>
</evidence>
<dbReference type="PANTHER" id="PTHR48111">
    <property type="entry name" value="REGULATOR OF RPOS"/>
    <property type="match status" value="1"/>
</dbReference>
<dbReference type="InterPro" id="IPR001867">
    <property type="entry name" value="OmpR/PhoB-type_DNA-bd"/>
</dbReference>
<dbReference type="GO" id="GO:0032993">
    <property type="term" value="C:protein-DNA complex"/>
    <property type="evidence" value="ECO:0007669"/>
    <property type="project" value="TreeGrafter"/>
</dbReference>
<dbReference type="KEGG" id="atp:ATR_1285"/>
<dbReference type="AlphaFoldDB" id="A0AAD0VMB4"/>
<evidence type="ECO:0000256" key="5">
    <source>
        <dbReference type="ARBA" id="ARBA00023163"/>
    </source>
</evidence>
<dbReference type="Pfam" id="PF00486">
    <property type="entry name" value="Trans_reg_C"/>
    <property type="match status" value="1"/>
</dbReference>
<evidence type="ECO:0000256" key="4">
    <source>
        <dbReference type="ARBA" id="ARBA00023125"/>
    </source>
</evidence>
<keyword evidence="1 6" id="KW-0597">Phosphoprotein</keyword>
<evidence type="ECO:0000256" key="3">
    <source>
        <dbReference type="ARBA" id="ARBA00023015"/>
    </source>
</evidence>
<dbReference type="PROSITE" id="PS51755">
    <property type="entry name" value="OMPR_PHOB"/>
    <property type="match status" value="1"/>
</dbReference>
<dbReference type="Gene3D" id="1.10.10.10">
    <property type="entry name" value="Winged helix-like DNA-binding domain superfamily/Winged helix DNA-binding domain"/>
    <property type="match status" value="1"/>
</dbReference>
<dbReference type="EMBL" id="PDKD01000017">
    <property type="protein sequence ID" value="RXJ89841.1"/>
    <property type="molecule type" value="Genomic_DNA"/>
</dbReference>
<dbReference type="InterPro" id="IPR039420">
    <property type="entry name" value="WalR-like"/>
</dbReference>
<dbReference type="EMBL" id="CP031367">
    <property type="protein sequence ID" value="AXK49142.1"/>
    <property type="molecule type" value="Genomic_DNA"/>
</dbReference>
<dbReference type="SUPFAM" id="SSF52172">
    <property type="entry name" value="CheY-like"/>
    <property type="match status" value="1"/>
</dbReference>
<keyword evidence="4 7" id="KW-0238">DNA-binding</keyword>
<dbReference type="Pfam" id="PF00072">
    <property type="entry name" value="Response_reg"/>
    <property type="match status" value="1"/>
</dbReference>
<proteinExistence type="predicted"/>
<accession>A0AAD0VMB4</accession>
<dbReference type="InterPro" id="IPR001789">
    <property type="entry name" value="Sig_transdc_resp-reg_receiver"/>
</dbReference>
<feature type="modified residue" description="4-aspartylphosphate" evidence="6">
    <location>
        <position position="54"/>
    </location>
</feature>
<evidence type="ECO:0000259" key="8">
    <source>
        <dbReference type="PROSITE" id="PS50110"/>
    </source>
</evidence>
<dbReference type="Gene3D" id="3.40.50.2300">
    <property type="match status" value="1"/>
</dbReference>
<dbReference type="SMART" id="SM00862">
    <property type="entry name" value="Trans_reg_C"/>
    <property type="match status" value="1"/>
</dbReference>
<evidence type="ECO:0000313" key="13">
    <source>
        <dbReference type="Proteomes" id="UP000289132"/>
    </source>
</evidence>
<keyword evidence="3" id="KW-0805">Transcription regulation</keyword>
<evidence type="ECO:0000313" key="10">
    <source>
        <dbReference type="EMBL" id="AXK49142.1"/>
    </source>
</evidence>
<dbReference type="Proteomes" id="UP000254504">
    <property type="component" value="Chromosome"/>
</dbReference>
<sequence length="221" mass="25720">MKNLRVLIVEDEQKLANLIRSSIKELFFKVTTAKDGLDGFNKFKTFKPDIVISDITMPNLSGLEMCKKIKDQNSSISIIILSAYSQKEMLLQAIDLGISKYFIKPFDIESFIDYLKELSNKINKERSYKLRDGFVFVKKTISLYKNSELINLTKREKEFINLLVENKNSSVKLQKIKEILWDIEDISDERVRTFIKRLRVKTSKDLIENVSSQGYMVSILD</sequence>
<dbReference type="GO" id="GO:0005829">
    <property type="term" value="C:cytosol"/>
    <property type="evidence" value="ECO:0007669"/>
    <property type="project" value="TreeGrafter"/>
</dbReference>
<dbReference type="GO" id="GO:0000156">
    <property type="term" value="F:phosphorelay response regulator activity"/>
    <property type="evidence" value="ECO:0007669"/>
    <property type="project" value="TreeGrafter"/>
</dbReference>